<evidence type="ECO:0000313" key="1">
    <source>
        <dbReference type="EMBL" id="DAE25723.1"/>
    </source>
</evidence>
<proteinExistence type="predicted"/>
<accession>A0A8S5R3Q7</accession>
<sequence>MRGSNPRLVIKPEKIKNGIEVIKALLITHFNHHKD</sequence>
<organism evidence="1">
    <name type="scientific">Siphoviridae sp. ctC6Q17</name>
    <dbReference type="NCBI Taxonomy" id="2827271"/>
    <lineage>
        <taxon>Viruses</taxon>
        <taxon>Duplodnaviria</taxon>
        <taxon>Heunggongvirae</taxon>
        <taxon>Uroviricota</taxon>
        <taxon>Caudoviricetes</taxon>
    </lineage>
</organism>
<protein>
    <submittedName>
        <fullName evidence="1">Uncharacterized protein</fullName>
    </submittedName>
</protein>
<dbReference type="EMBL" id="BK015800">
    <property type="protein sequence ID" value="DAE25723.1"/>
    <property type="molecule type" value="Genomic_DNA"/>
</dbReference>
<reference evidence="1" key="1">
    <citation type="journal article" date="2021" name="Proc. Natl. Acad. Sci. U.S.A.">
        <title>A Catalog of Tens of Thousands of Viruses from Human Metagenomes Reveals Hidden Associations with Chronic Diseases.</title>
        <authorList>
            <person name="Tisza M.J."/>
            <person name="Buck C.B."/>
        </authorList>
    </citation>
    <scope>NUCLEOTIDE SEQUENCE</scope>
    <source>
        <strain evidence="1">CtC6Q17</strain>
    </source>
</reference>
<name>A0A8S5R3Q7_9CAUD</name>